<accession>A0A554XF43</accession>
<protein>
    <submittedName>
        <fullName evidence="1">Uncharacterized protein</fullName>
    </submittedName>
</protein>
<proteinExistence type="predicted"/>
<keyword evidence="2" id="KW-1185">Reference proteome</keyword>
<dbReference type="SUPFAM" id="SSF109604">
    <property type="entry name" value="HD-domain/PDEase-like"/>
    <property type="match status" value="1"/>
</dbReference>
<organism evidence="1 2">
    <name type="scientific">Tepidimonas charontis</name>
    <dbReference type="NCBI Taxonomy" id="2267262"/>
    <lineage>
        <taxon>Bacteria</taxon>
        <taxon>Pseudomonadati</taxon>
        <taxon>Pseudomonadota</taxon>
        <taxon>Betaproteobacteria</taxon>
        <taxon>Burkholderiales</taxon>
        <taxon>Tepidimonas</taxon>
    </lineage>
</organism>
<evidence type="ECO:0000313" key="1">
    <source>
        <dbReference type="EMBL" id="TSE34445.1"/>
    </source>
</evidence>
<name>A0A554XF43_9BURK</name>
<evidence type="ECO:0000313" key="2">
    <source>
        <dbReference type="Proteomes" id="UP000318294"/>
    </source>
</evidence>
<gene>
    <name evidence="1" type="ORF">Tchar_01426</name>
</gene>
<reference evidence="1 2" key="1">
    <citation type="submission" date="2019-07" db="EMBL/GenBank/DDBJ databases">
        <title>Tepidimonas charontis SPSP-6 draft genome.</title>
        <authorList>
            <person name="Da Costa M.S."/>
            <person name="Froufe H.J.C."/>
            <person name="Egas C."/>
            <person name="Albuquerque L."/>
        </authorList>
    </citation>
    <scope>NUCLEOTIDE SEQUENCE [LARGE SCALE GENOMIC DNA]</scope>
    <source>
        <strain evidence="1 2">SPSP-6</strain>
    </source>
</reference>
<dbReference type="RefSeq" id="WP_144328367.1">
    <property type="nucleotide sequence ID" value="NZ_VJON01000019.1"/>
</dbReference>
<dbReference type="Gene3D" id="1.10.3210.10">
    <property type="entry name" value="Hypothetical protein af1432"/>
    <property type="match status" value="1"/>
</dbReference>
<dbReference type="AlphaFoldDB" id="A0A554XF43"/>
<dbReference type="EMBL" id="VJON01000019">
    <property type="protein sequence ID" value="TSE34445.1"/>
    <property type="molecule type" value="Genomic_DNA"/>
</dbReference>
<sequence length="313" mass="34637">MALDAHPDPADATMHDWMARWSELEMHLAALLLAPPTDEAWLARFERLLTQARALLATDEDATLYWLFQLATASTVGYSSAHAMACWAMCRLLAPLTRVPAVDQDALECAALTMNIGMTRLQDTLAEQEAPPTTEQRALIDTHPARGAQWLRERGVRDARWLDLVEQHHEPAPRDITLRLLQRMDRYTALISPRRTRLGRNVTDSARALLLGDEGGVDDIGRALLQTLGICPPGTYVRLADGSIALVLRRSGRPGEPWVGAVLDPAGHPIPEPALIDTGDEKHAIEAALQTATVRVRPNHNRLLQLSRLALQR</sequence>
<dbReference type="Proteomes" id="UP000318294">
    <property type="component" value="Unassembled WGS sequence"/>
</dbReference>
<dbReference type="OrthoDB" id="9774747at2"/>
<comment type="caution">
    <text evidence="1">The sequence shown here is derived from an EMBL/GenBank/DDBJ whole genome shotgun (WGS) entry which is preliminary data.</text>
</comment>